<proteinExistence type="predicted"/>
<dbReference type="Proteomes" id="UP000814128">
    <property type="component" value="Unassembled WGS sequence"/>
</dbReference>
<keyword evidence="2" id="KW-1185">Reference proteome</keyword>
<evidence type="ECO:0000313" key="2">
    <source>
        <dbReference type="Proteomes" id="UP000814128"/>
    </source>
</evidence>
<reference evidence="1" key="2">
    <citation type="journal article" date="2022" name="New Phytol.">
        <title>Evolutionary transition to the ectomycorrhizal habit in the genomes of a hyperdiverse lineage of mushroom-forming fungi.</title>
        <authorList>
            <person name="Looney B."/>
            <person name="Miyauchi S."/>
            <person name="Morin E."/>
            <person name="Drula E."/>
            <person name="Courty P.E."/>
            <person name="Kohler A."/>
            <person name="Kuo A."/>
            <person name="LaButti K."/>
            <person name="Pangilinan J."/>
            <person name="Lipzen A."/>
            <person name="Riley R."/>
            <person name="Andreopoulos W."/>
            <person name="He G."/>
            <person name="Johnson J."/>
            <person name="Nolan M."/>
            <person name="Tritt A."/>
            <person name="Barry K.W."/>
            <person name="Grigoriev I.V."/>
            <person name="Nagy L.G."/>
            <person name="Hibbett D."/>
            <person name="Henrissat B."/>
            <person name="Matheny P.B."/>
            <person name="Labbe J."/>
            <person name="Martin F.M."/>
        </authorList>
    </citation>
    <scope>NUCLEOTIDE SEQUENCE</scope>
    <source>
        <strain evidence="1">EC-137</strain>
    </source>
</reference>
<name>A0ACB8QX38_9AGAM</name>
<evidence type="ECO:0000313" key="1">
    <source>
        <dbReference type="EMBL" id="KAI0036127.1"/>
    </source>
</evidence>
<sequence>MGFVISRPSFDPRKNVPSLQGRIAVVTGADTGIGFETADQLVAHGAKVYLACVTEEKAKGAKERIELQRPNLRKTALVPVGVDLSSIPSIQSAAQAILSRETKLDLLVNNAGRLASDYVLNEMGIEMSVAVNHVGPFVFTKALLPLLRATAALPGNDVRIISLSSASYEWAGAVDFTSVEGLNNPYASKGAVNAWSAKFRRYGATKLMIILFVRELQRRLDEEGVPITCMAVHPGQVGTAGCKEHIPFYLLPYAWLATLSPFQGAFTSLFAATSPQVFAQRDQFAGRYLVPFGEVGKLTTKESQDAGLSAALWKTTEALVKTASNTTMVLA</sequence>
<accession>A0ACB8QX38</accession>
<organism evidence="1 2">
    <name type="scientific">Vararia minispora EC-137</name>
    <dbReference type="NCBI Taxonomy" id="1314806"/>
    <lineage>
        <taxon>Eukaryota</taxon>
        <taxon>Fungi</taxon>
        <taxon>Dikarya</taxon>
        <taxon>Basidiomycota</taxon>
        <taxon>Agaricomycotina</taxon>
        <taxon>Agaricomycetes</taxon>
        <taxon>Russulales</taxon>
        <taxon>Lachnocladiaceae</taxon>
        <taxon>Vararia</taxon>
    </lineage>
</organism>
<dbReference type="EMBL" id="MU273475">
    <property type="protein sequence ID" value="KAI0036127.1"/>
    <property type="molecule type" value="Genomic_DNA"/>
</dbReference>
<gene>
    <name evidence="1" type="ORF">K488DRAFT_41743</name>
</gene>
<comment type="caution">
    <text evidence="1">The sequence shown here is derived from an EMBL/GenBank/DDBJ whole genome shotgun (WGS) entry which is preliminary data.</text>
</comment>
<protein>
    <submittedName>
        <fullName evidence="1">NAD-P-binding protein</fullName>
    </submittedName>
</protein>
<reference evidence="1" key="1">
    <citation type="submission" date="2021-02" db="EMBL/GenBank/DDBJ databases">
        <authorList>
            <consortium name="DOE Joint Genome Institute"/>
            <person name="Ahrendt S."/>
            <person name="Looney B.P."/>
            <person name="Miyauchi S."/>
            <person name="Morin E."/>
            <person name="Drula E."/>
            <person name="Courty P.E."/>
            <person name="Chicoki N."/>
            <person name="Fauchery L."/>
            <person name="Kohler A."/>
            <person name="Kuo A."/>
            <person name="Labutti K."/>
            <person name="Pangilinan J."/>
            <person name="Lipzen A."/>
            <person name="Riley R."/>
            <person name="Andreopoulos W."/>
            <person name="He G."/>
            <person name="Johnson J."/>
            <person name="Barry K.W."/>
            <person name="Grigoriev I.V."/>
            <person name="Nagy L."/>
            <person name="Hibbett D."/>
            <person name="Henrissat B."/>
            <person name="Matheny P.B."/>
            <person name="Labbe J."/>
            <person name="Martin F."/>
        </authorList>
    </citation>
    <scope>NUCLEOTIDE SEQUENCE</scope>
    <source>
        <strain evidence="1">EC-137</strain>
    </source>
</reference>